<feature type="transmembrane region" description="Helical" evidence="1">
    <location>
        <begin position="25"/>
        <end position="46"/>
    </location>
</feature>
<feature type="transmembrane region" description="Helical" evidence="1">
    <location>
        <begin position="379"/>
        <end position="397"/>
    </location>
</feature>
<keyword evidence="3" id="KW-1185">Reference proteome</keyword>
<name>A0ABT0U770_9BACT</name>
<keyword evidence="1" id="KW-0472">Membrane</keyword>
<keyword evidence="1" id="KW-1133">Transmembrane helix</keyword>
<feature type="transmembrane region" description="Helical" evidence="1">
    <location>
        <begin position="150"/>
        <end position="169"/>
    </location>
</feature>
<dbReference type="NCBIfam" id="TIGR04370">
    <property type="entry name" value="glyco_rpt_poly"/>
    <property type="match status" value="1"/>
</dbReference>
<evidence type="ECO:0000256" key="1">
    <source>
        <dbReference type="SAM" id="Phobius"/>
    </source>
</evidence>
<evidence type="ECO:0000313" key="3">
    <source>
        <dbReference type="Proteomes" id="UP001202961"/>
    </source>
</evidence>
<evidence type="ECO:0000313" key="2">
    <source>
        <dbReference type="EMBL" id="MCM2372784.1"/>
    </source>
</evidence>
<dbReference type="Proteomes" id="UP001202961">
    <property type="component" value="Unassembled WGS sequence"/>
</dbReference>
<reference evidence="2 3" key="1">
    <citation type="journal article" date="2022" name="Syst. Appl. Microbiol.">
        <title>Rhodopirellula aestuarii sp. nov., a novel member of the genus Rhodopirellula isolated from brackish sediments collected in the Tagus River estuary, Portugal.</title>
        <authorList>
            <person name="Vitorino I.R."/>
            <person name="Klimek D."/>
            <person name="Calusinska M."/>
            <person name="Lobo-da-Cunha A."/>
            <person name="Vasconcelos V."/>
            <person name="Lage O.M."/>
        </authorList>
    </citation>
    <scope>NUCLEOTIDE SEQUENCE [LARGE SCALE GENOMIC DNA]</scope>
    <source>
        <strain evidence="2 3">ICT_H3.1</strain>
    </source>
</reference>
<protein>
    <submittedName>
        <fullName evidence="2">Oligosaccharide repeat unit polymerase</fullName>
    </submittedName>
</protein>
<organism evidence="2 3">
    <name type="scientific">Aporhodopirellula aestuarii</name>
    <dbReference type="NCBI Taxonomy" id="2950107"/>
    <lineage>
        <taxon>Bacteria</taxon>
        <taxon>Pseudomonadati</taxon>
        <taxon>Planctomycetota</taxon>
        <taxon>Planctomycetia</taxon>
        <taxon>Pirellulales</taxon>
        <taxon>Pirellulaceae</taxon>
        <taxon>Aporhodopirellula</taxon>
    </lineage>
</organism>
<keyword evidence="1" id="KW-0812">Transmembrane</keyword>
<feature type="transmembrane region" description="Helical" evidence="1">
    <location>
        <begin position="324"/>
        <end position="345"/>
    </location>
</feature>
<dbReference type="EMBL" id="JAMQBK010000053">
    <property type="protein sequence ID" value="MCM2372784.1"/>
    <property type="molecule type" value="Genomic_DNA"/>
</dbReference>
<sequence>MFVYLLAPSAVRVREAFAMLSLAELQLALIAVNLFVLAVGAGYFALPQVRPTQDMNFNRSKIFRLSPAPLLILSLAISLCAAVAVAAILQQTGFSLESLGDLSTKRRVRENDQIVSSGGELRTLVTLFRINVYVLIVFWFFNPRMRGSKTLWVSAIISGIGALISSFLLSERGELVLLLLPLMGILVFANAISLRTVIIAFLSFLLFSNIVLVLRNTPSGETITATDILDSTSRIPINLVEAYNGTDVTKIGMIMNFADDPDHLMLGKSFVSWPIAMIPRRLWPSKPKDLNLDYYITENIYHETPEVTLGVVPPSLCGELFFNFSWPGIAVGGAFYGFLLRLLSARLASSQLNEQRLLTYFIVSPAATYLYNMTYTTPVALTIVKGTVLGFGLFFLYRAVAIRKLTPQSPPRFSSNP</sequence>
<gene>
    <name evidence="2" type="ORF">NB063_19390</name>
</gene>
<proteinExistence type="predicted"/>
<feature type="transmembrane region" description="Helical" evidence="1">
    <location>
        <begin position="67"/>
        <end position="89"/>
    </location>
</feature>
<feature type="transmembrane region" description="Helical" evidence="1">
    <location>
        <begin position="121"/>
        <end position="141"/>
    </location>
</feature>
<comment type="caution">
    <text evidence="2">The sequence shown here is derived from an EMBL/GenBank/DDBJ whole genome shotgun (WGS) entry which is preliminary data.</text>
</comment>
<accession>A0ABT0U770</accession>